<feature type="transmembrane region" description="Helical" evidence="1">
    <location>
        <begin position="47"/>
        <end position="71"/>
    </location>
</feature>
<proteinExistence type="predicted"/>
<feature type="non-terminal residue" evidence="2">
    <location>
        <position position="1"/>
    </location>
</feature>
<feature type="transmembrane region" description="Helical" evidence="1">
    <location>
        <begin position="7"/>
        <end position="27"/>
    </location>
</feature>
<dbReference type="EMBL" id="BARU01006716">
    <property type="protein sequence ID" value="GAH35905.1"/>
    <property type="molecule type" value="Genomic_DNA"/>
</dbReference>
<dbReference type="AlphaFoldDB" id="X1FTP2"/>
<comment type="caution">
    <text evidence="2">The sequence shown here is derived from an EMBL/GenBank/DDBJ whole genome shotgun (WGS) entry which is preliminary data.</text>
</comment>
<gene>
    <name evidence="2" type="ORF">S03H2_13230</name>
</gene>
<evidence type="ECO:0000256" key="1">
    <source>
        <dbReference type="SAM" id="Phobius"/>
    </source>
</evidence>
<organism evidence="2">
    <name type="scientific">marine sediment metagenome</name>
    <dbReference type="NCBI Taxonomy" id="412755"/>
    <lineage>
        <taxon>unclassified sequences</taxon>
        <taxon>metagenomes</taxon>
        <taxon>ecological metagenomes</taxon>
    </lineage>
</organism>
<keyword evidence="1" id="KW-1133">Transmembrane helix</keyword>
<evidence type="ECO:0000313" key="2">
    <source>
        <dbReference type="EMBL" id="GAH35905.1"/>
    </source>
</evidence>
<sequence>GVIIGVVMVVVFVVVGIALGPTVIYYFGFINSTSMAGVELGTILALFAGYAPLFYYLALIGGAITMLMAAVKATK</sequence>
<keyword evidence="1" id="KW-0472">Membrane</keyword>
<keyword evidence="1" id="KW-0812">Transmembrane</keyword>
<protein>
    <submittedName>
        <fullName evidence="2">Uncharacterized protein</fullName>
    </submittedName>
</protein>
<accession>X1FTP2</accession>
<reference evidence="2" key="1">
    <citation type="journal article" date="2014" name="Front. Microbiol.">
        <title>High frequency of phylogenetically diverse reductive dehalogenase-homologous genes in deep subseafloor sedimentary metagenomes.</title>
        <authorList>
            <person name="Kawai M."/>
            <person name="Futagami T."/>
            <person name="Toyoda A."/>
            <person name="Takaki Y."/>
            <person name="Nishi S."/>
            <person name="Hori S."/>
            <person name="Arai W."/>
            <person name="Tsubouchi T."/>
            <person name="Morono Y."/>
            <person name="Uchiyama I."/>
            <person name="Ito T."/>
            <person name="Fujiyama A."/>
            <person name="Inagaki F."/>
            <person name="Takami H."/>
        </authorList>
    </citation>
    <scope>NUCLEOTIDE SEQUENCE</scope>
    <source>
        <strain evidence="2">Expedition CK06-06</strain>
    </source>
</reference>
<name>X1FTP2_9ZZZZ</name>